<name>A0A2I7SH99_9FLAO</name>
<dbReference type="RefSeq" id="WP_102995315.1">
    <property type="nucleotide sequence ID" value="NZ_CP025938.1"/>
</dbReference>
<feature type="signal peptide" evidence="1">
    <location>
        <begin position="1"/>
        <end position="21"/>
    </location>
</feature>
<gene>
    <name evidence="2" type="ORF">C1A40_07195</name>
</gene>
<organism evidence="2 3">
    <name type="scientific">Pseudotamlana carrageenivorans</name>
    <dbReference type="NCBI Taxonomy" id="2069432"/>
    <lineage>
        <taxon>Bacteria</taxon>
        <taxon>Pseudomonadati</taxon>
        <taxon>Bacteroidota</taxon>
        <taxon>Flavobacteriia</taxon>
        <taxon>Flavobacteriales</taxon>
        <taxon>Flavobacteriaceae</taxon>
        <taxon>Pseudotamlana</taxon>
    </lineage>
</organism>
<dbReference type="OrthoDB" id="893802at2"/>
<dbReference type="PROSITE" id="PS51257">
    <property type="entry name" value="PROKAR_LIPOPROTEIN"/>
    <property type="match status" value="1"/>
</dbReference>
<keyword evidence="3" id="KW-1185">Reference proteome</keyword>
<dbReference type="KEGG" id="taj:C1A40_07195"/>
<feature type="chain" id="PRO_5014445419" description="GOLD domain-containing protein" evidence="1">
    <location>
        <begin position="22"/>
        <end position="137"/>
    </location>
</feature>
<keyword evidence="1" id="KW-0732">Signal</keyword>
<sequence length="137" mass="15691">MKRLIALFLTIALFTSCSVDEGTSYHSELLPVESVNIPDEFEMGKTYPIEVFYYQPTSCYSFYNFYYKKHNNERTVAPSNLVIDSNNCESTEDILVGNTFNFVVTGNGSYVFKFWQGKDDDGEDQYLVIEVPVVETP</sequence>
<dbReference type="AlphaFoldDB" id="A0A2I7SH99"/>
<reference evidence="3" key="1">
    <citation type="submission" date="2018-01" db="EMBL/GenBank/DDBJ databases">
        <title>Complete genome of Tamlana sp. UJ94.</title>
        <authorList>
            <person name="Jung J."/>
            <person name="Chung D."/>
            <person name="Bae S.S."/>
            <person name="Baek K."/>
        </authorList>
    </citation>
    <scope>NUCLEOTIDE SEQUENCE [LARGE SCALE GENOMIC DNA]</scope>
    <source>
        <strain evidence="3">UJ94</strain>
    </source>
</reference>
<evidence type="ECO:0008006" key="4">
    <source>
        <dbReference type="Google" id="ProtNLM"/>
    </source>
</evidence>
<evidence type="ECO:0000256" key="1">
    <source>
        <dbReference type="SAM" id="SignalP"/>
    </source>
</evidence>
<accession>A0A2I7SH99</accession>
<dbReference type="Proteomes" id="UP000236592">
    <property type="component" value="Chromosome"/>
</dbReference>
<protein>
    <recommendedName>
        <fullName evidence="4">GOLD domain-containing protein</fullName>
    </recommendedName>
</protein>
<evidence type="ECO:0000313" key="2">
    <source>
        <dbReference type="EMBL" id="AUS05271.1"/>
    </source>
</evidence>
<dbReference type="EMBL" id="CP025938">
    <property type="protein sequence ID" value="AUS05271.1"/>
    <property type="molecule type" value="Genomic_DNA"/>
</dbReference>
<evidence type="ECO:0000313" key="3">
    <source>
        <dbReference type="Proteomes" id="UP000236592"/>
    </source>
</evidence>
<proteinExistence type="predicted"/>